<evidence type="ECO:0000256" key="3">
    <source>
        <dbReference type="ARBA" id="ARBA00022617"/>
    </source>
</evidence>
<dbReference type="InterPro" id="IPR034505">
    <property type="entry name" value="Coproporphyrinogen-III_oxidase"/>
</dbReference>
<dbReference type="InterPro" id="IPR007197">
    <property type="entry name" value="rSAM"/>
</dbReference>
<evidence type="ECO:0000256" key="2">
    <source>
        <dbReference type="ARBA" id="ARBA00017228"/>
    </source>
</evidence>
<name>A0ABR6TMI8_9FIRM</name>
<feature type="domain" description="Radical SAM core" evidence="10">
    <location>
        <begin position="1"/>
        <end position="237"/>
    </location>
</feature>
<sequence length="381" mass="44695">MKTRGLYVHIPFCAKKCNYCDFTSYVYNGNELGERINSYLDSVEKEIEFYKNLDDDNIETIFIGGGTPSILNEEQLEKLFKIINKNVNLEKIREYTIECNPGTLTIEKMKVMKKGGVNRLSIGLQAIQEKHLSFMGRVHNLSDFEESYINARKMGFDNINVDLIFAFDGQSFEDWKATVDYVIKLGVEHISAYSLIIEENTKFYRLFEEGKLEIPEDDLYIKMYRYTVEKLKENGYIQYEISNYSKENRNCIHNINYWECGEYYGIGVGASGYINGKRYTNFKDIEIYNKKCFNGIKPINFEEKISRMDKFNEKLMLGLRMNSGIDEKIVDILTNEEKNFFNESINKYKRRGLIGFSQEKKYYLTQKGREISNSIIIDLMI</sequence>
<dbReference type="RefSeq" id="WP_185624557.1">
    <property type="nucleotide sequence ID" value="NZ_JABGBW010000007.1"/>
</dbReference>
<keyword evidence="9" id="KW-0963">Cytoplasm</keyword>
<keyword evidence="7 9" id="KW-0411">Iron-sulfur</keyword>
<dbReference type="PANTHER" id="PTHR13932">
    <property type="entry name" value="COPROPORPHYRINIGEN III OXIDASE"/>
    <property type="match status" value="1"/>
</dbReference>
<comment type="subcellular location">
    <subcellularLocation>
        <location evidence="9">Cytoplasm</location>
    </subcellularLocation>
</comment>
<dbReference type="SFLD" id="SFLDF00288">
    <property type="entry name" value="HemN-like__clustered_with_nucl"/>
    <property type="match status" value="1"/>
</dbReference>
<dbReference type="CDD" id="cd01335">
    <property type="entry name" value="Radical_SAM"/>
    <property type="match status" value="1"/>
</dbReference>
<keyword evidence="8 9" id="KW-0143">Chaperone</keyword>
<keyword evidence="6 9" id="KW-0408">Iron</keyword>
<dbReference type="Gene3D" id="3.20.20.70">
    <property type="entry name" value="Aldolase class I"/>
    <property type="match status" value="1"/>
</dbReference>
<comment type="function">
    <text evidence="9">Probably acts as a heme chaperone, transferring heme to an unknown acceptor. Binds one molecule of heme per monomer, possibly covalently. Binds 1 [4Fe-4S] cluster. The cluster is coordinated with 3 cysteines and an exchangeable S-adenosyl-L-methionine.</text>
</comment>
<dbReference type="SMART" id="SM00729">
    <property type="entry name" value="Elp3"/>
    <property type="match status" value="1"/>
</dbReference>
<reference evidence="11 12" key="1">
    <citation type="submission" date="2020-05" db="EMBL/GenBank/DDBJ databases">
        <title>Draft genome of xy-202 and genomic insight in genome of the genus Peptostreptococcus.</title>
        <authorList>
            <person name="Zhang Z."/>
        </authorList>
    </citation>
    <scope>NUCLEOTIDE SEQUENCE [LARGE SCALE GENOMIC DNA]</scope>
    <source>
        <strain evidence="11 12">DSM 27025</strain>
    </source>
</reference>
<evidence type="ECO:0000256" key="8">
    <source>
        <dbReference type="ARBA" id="ARBA00023186"/>
    </source>
</evidence>
<dbReference type="EMBL" id="JABGBW010000007">
    <property type="protein sequence ID" value="MBC2576535.1"/>
    <property type="molecule type" value="Genomic_DNA"/>
</dbReference>
<dbReference type="SFLD" id="SFLDG01082">
    <property type="entry name" value="B12-binding_domain_containing"/>
    <property type="match status" value="1"/>
</dbReference>
<evidence type="ECO:0000259" key="10">
    <source>
        <dbReference type="PROSITE" id="PS51918"/>
    </source>
</evidence>
<dbReference type="PROSITE" id="PS51918">
    <property type="entry name" value="RADICAL_SAM"/>
    <property type="match status" value="1"/>
</dbReference>
<dbReference type="SFLD" id="SFLDS00029">
    <property type="entry name" value="Radical_SAM"/>
    <property type="match status" value="1"/>
</dbReference>
<proteinExistence type="inferred from homology"/>
<keyword evidence="4 9" id="KW-0949">S-adenosyl-L-methionine</keyword>
<dbReference type="InterPro" id="IPR004559">
    <property type="entry name" value="HemW-like"/>
</dbReference>
<keyword evidence="9" id="KW-0004">4Fe-4S</keyword>
<dbReference type="SUPFAM" id="SSF102114">
    <property type="entry name" value="Radical SAM enzymes"/>
    <property type="match status" value="1"/>
</dbReference>
<evidence type="ECO:0000256" key="5">
    <source>
        <dbReference type="ARBA" id="ARBA00022723"/>
    </source>
</evidence>
<dbReference type="SFLD" id="SFLDG01065">
    <property type="entry name" value="anaerobic_coproporphyrinogen-I"/>
    <property type="match status" value="1"/>
</dbReference>
<dbReference type="SFLD" id="SFLDF00562">
    <property type="entry name" value="HemN-like__clustered_with_heat"/>
    <property type="match status" value="1"/>
</dbReference>
<comment type="similarity">
    <text evidence="1">Belongs to the anaerobic coproporphyrinogen-III oxidase family. HemW subfamily.</text>
</comment>
<protein>
    <recommendedName>
        <fullName evidence="2 9">Heme chaperone HemW</fullName>
    </recommendedName>
</protein>
<dbReference type="NCBIfam" id="TIGR00539">
    <property type="entry name" value="hemN_rel"/>
    <property type="match status" value="1"/>
</dbReference>
<organism evidence="11 12">
    <name type="scientific">Peptostreptococcus canis</name>
    <dbReference type="NCBI Taxonomy" id="1159213"/>
    <lineage>
        <taxon>Bacteria</taxon>
        <taxon>Bacillati</taxon>
        <taxon>Bacillota</taxon>
        <taxon>Clostridia</taxon>
        <taxon>Peptostreptococcales</taxon>
        <taxon>Peptostreptococcaceae</taxon>
        <taxon>Peptostreptococcus</taxon>
    </lineage>
</organism>
<keyword evidence="3 9" id="KW-0349">Heme</keyword>
<keyword evidence="12" id="KW-1185">Reference proteome</keyword>
<gene>
    <name evidence="11" type="primary">hemW</name>
    <name evidence="11" type="ORF">HLB29_07520</name>
</gene>
<evidence type="ECO:0000313" key="11">
    <source>
        <dbReference type="EMBL" id="MBC2576535.1"/>
    </source>
</evidence>
<dbReference type="InterPro" id="IPR058240">
    <property type="entry name" value="rSAM_sf"/>
</dbReference>
<accession>A0ABR6TMI8</accession>
<dbReference type="Proteomes" id="UP000713904">
    <property type="component" value="Unassembled WGS sequence"/>
</dbReference>
<evidence type="ECO:0000256" key="7">
    <source>
        <dbReference type="ARBA" id="ARBA00023014"/>
    </source>
</evidence>
<dbReference type="InterPro" id="IPR013785">
    <property type="entry name" value="Aldolase_TIM"/>
</dbReference>
<evidence type="ECO:0000256" key="9">
    <source>
        <dbReference type="RuleBase" id="RU364116"/>
    </source>
</evidence>
<evidence type="ECO:0000256" key="4">
    <source>
        <dbReference type="ARBA" id="ARBA00022691"/>
    </source>
</evidence>
<evidence type="ECO:0000256" key="1">
    <source>
        <dbReference type="ARBA" id="ARBA00006100"/>
    </source>
</evidence>
<dbReference type="InterPro" id="IPR006638">
    <property type="entry name" value="Elp3/MiaA/NifB-like_rSAM"/>
</dbReference>
<dbReference type="PANTHER" id="PTHR13932:SF5">
    <property type="entry name" value="RADICAL S-ADENOSYL METHIONINE DOMAIN-CONTAINING PROTEIN 1, MITOCHONDRIAL"/>
    <property type="match status" value="1"/>
</dbReference>
<keyword evidence="5 9" id="KW-0479">Metal-binding</keyword>
<comment type="caution">
    <text evidence="11">The sequence shown here is derived from an EMBL/GenBank/DDBJ whole genome shotgun (WGS) entry which is preliminary data.</text>
</comment>
<evidence type="ECO:0000256" key="6">
    <source>
        <dbReference type="ARBA" id="ARBA00023004"/>
    </source>
</evidence>
<evidence type="ECO:0000313" key="12">
    <source>
        <dbReference type="Proteomes" id="UP000713904"/>
    </source>
</evidence>
<dbReference type="Pfam" id="PF04055">
    <property type="entry name" value="Radical_SAM"/>
    <property type="match status" value="1"/>
</dbReference>